<dbReference type="Proteomes" id="UP000636458">
    <property type="component" value="Unassembled WGS sequence"/>
</dbReference>
<reference evidence="1" key="1">
    <citation type="submission" date="2021-01" db="EMBL/GenBank/DDBJ databases">
        <title>Lacisediminihabitans sp. nov. strain G11-30, isolated from Antarctic Soil.</title>
        <authorList>
            <person name="Li J."/>
        </authorList>
    </citation>
    <scope>NUCLEOTIDE SEQUENCE</scope>
    <source>
        <strain evidence="1">G11-30</strain>
    </source>
</reference>
<evidence type="ECO:0000313" key="1">
    <source>
        <dbReference type="EMBL" id="MBK4347369.1"/>
    </source>
</evidence>
<proteinExistence type="predicted"/>
<evidence type="ECO:0000313" key="2">
    <source>
        <dbReference type="Proteomes" id="UP000636458"/>
    </source>
</evidence>
<sequence length="191" mass="20462">MTLTHIIPSLRRSIADPVVVDRWPEFTAASPTDITVAGVSLVRLAEWCDTPCVHTAAAVIPGTHGRRSESDLASVLVTRVTAVQQRADGGLEAWLDAELDGCRPLVTEARIIGRCSTAHARAVVLQPSGTSLLAVELPSDLAGGDLLAIPCLGVTTLHDVRQRSGHQRLTDDRFDDGIDHNRDEHSSHCGL</sequence>
<keyword evidence="2" id="KW-1185">Reference proteome</keyword>
<dbReference type="AlphaFoldDB" id="A0A934SSL0"/>
<name>A0A934SSL0_9MICO</name>
<protein>
    <submittedName>
        <fullName evidence="1">Uncharacterized protein</fullName>
    </submittedName>
</protein>
<comment type="caution">
    <text evidence="1">The sequence shown here is derived from an EMBL/GenBank/DDBJ whole genome shotgun (WGS) entry which is preliminary data.</text>
</comment>
<dbReference type="EMBL" id="JAEPES010000002">
    <property type="protein sequence ID" value="MBK4347369.1"/>
    <property type="molecule type" value="Genomic_DNA"/>
</dbReference>
<accession>A0A934SSL0</accession>
<dbReference type="RefSeq" id="WP_200555725.1">
    <property type="nucleotide sequence ID" value="NZ_JAEPES010000002.1"/>
</dbReference>
<organism evidence="1 2">
    <name type="scientific">Lacisediminihabitans changchengi</name>
    <dbReference type="NCBI Taxonomy" id="2787634"/>
    <lineage>
        <taxon>Bacteria</taxon>
        <taxon>Bacillati</taxon>
        <taxon>Actinomycetota</taxon>
        <taxon>Actinomycetes</taxon>
        <taxon>Micrococcales</taxon>
        <taxon>Microbacteriaceae</taxon>
        <taxon>Lacisediminihabitans</taxon>
    </lineage>
</organism>
<gene>
    <name evidence="1" type="ORF">IV501_06965</name>
</gene>